<dbReference type="Proteomes" id="UP000837857">
    <property type="component" value="Chromosome 15"/>
</dbReference>
<keyword evidence="3" id="KW-1185">Reference proteome</keyword>
<proteinExistence type="predicted"/>
<dbReference type="EMBL" id="OW152827">
    <property type="protein sequence ID" value="CAH2043204.1"/>
    <property type="molecule type" value="Genomic_DNA"/>
</dbReference>
<reference evidence="2" key="1">
    <citation type="submission" date="2022-03" db="EMBL/GenBank/DDBJ databases">
        <authorList>
            <person name="Martin H S."/>
        </authorList>
    </citation>
    <scope>NUCLEOTIDE SEQUENCE</scope>
</reference>
<dbReference type="PANTHER" id="PTHR43372:SF1">
    <property type="entry name" value="LD38433P"/>
    <property type="match status" value="1"/>
</dbReference>
<evidence type="ECO:0000313" key="3">
    <source>
        <dbReference type="Proteomes" id="UP000837857"/>
    </source>
</evidence>
<dbReference type="InterPro" id="IPR036928">
    <property type="entry name" value="AS_sf"/>
</dbReference>
<sequence>MRSVPVFRTSRVNSCRAMSSQATCFVKSEAQCKKENHLLHCNSKTNKIFKGMASDMFKQFFLLLRSYFDLFIDFLFSLYWERYRQSIPDLEKKHAILAESATSLAGKIRNKELKSEELIQACIERIKLVNPILNAVTDDRFEEALKEAQEVDRSIEAGQADFEKKPFLGVPFTAKESHAVAGMLHTLGISMRRHVRAHEDAECVRLLRAAGAIPVAVTNVPEINKWQETRNMVFGQTANPYHTGRTVGGSSGGEAALSAAIASPISLCSDIGGSTRMPAFYCGLFGLNPTAGTTSLKGSALRSGLEPTMASVGFISKHSQDLAPLTAVLLNDEDKQKLGRKVNIEDIKFFYTESAQDLRVSPLSQDLRKAMNRVVEGLREGGFGGGGGAGARRYDHPGFQHMYALWRHAMTKEAESFSHLLTNNQGKANGLLELLKKLIGFSAYTLAAILKLLDDQVLPRVDRDWAEKTTKELREDLVSTLGADGVLLFPSAPAPAPYHYSLYLRPFNFAYWGVFNALKLPTAQVPLGLNAAGLPLGVQVVAGPHQEALCLQVARLLEDQFGGFVPPCRVP</sequence>
<dbReference type="PANTHER" id="PTHR43372">
    <property type="entry name" value="FATTY-ACID AMIDE HYDROLASE"/>
    <property type="match status" value="1"/>
</dbReference>
<evidence type="ECO:0000259" key="1">
    <source>
        <dbReference type="Pfam" id="PF01425"/>
    </source>
</evidence>
<protein>
    <recommendedName>
        <fullName evidence="1">Amidase domain-containing protein</fullName>
    </recommendedName>
</protein>
<feature type="domain" description="Amidase" evidence="1">
    <location>
        <begin position="117"/>
        <end position="551"/>
    </location>
</feature>
<dbReference type="Gene3D" id="3.90.1300.10">
    <property type="entry name" value="Amidase signature (AS) domain"/>
    <property type="match status" value="1"/>
</dbReference>
<organism evidence="2 3">
    <name type="scientific">Iphiclides podalirius</name>
    <name type="common">scarce swallowtail</name>
    <dbReference type="NCBI Taxonomy" id="110791"/>
    <lineage>
        <taxon>Eukaryota</taxon>
        <taxon>Metazoa</taxon>
        <taxon>Ecdysozoa</taxon>
        <taxon>Arthropoda</taxon>
        <taxon>Hexapoda</taxon>
        <taxon>Insecta</taxon>
        <taxon>Pterygota</taxon>
        <taxon>Neoptera</taxon>
        <taxon>Endopterygota</taxon>
        <taxon>Lepidoptera</taxon>
        <taxon>Glossata</taxon>
        <taxon>Ditrysia</taxon>
        <taxon>Papilionoidea</taxon>
        <taxon>Papilionidae</taxon>
        <taxon>Papilioninae</taxon>
        <taxon>Iphiclides</taxon>
    </lineage>
</organism>
<dbReference type="InterPro" id="IPR023631">
    <property type="entry name" value="Amidase_dom"/>
</dbReference>
<gene>
    <name evidence="2" type="ORF">IPOD504_LOCUS4193</name>
</gene>
<dbReference type="PIRSF" id="PIRSF001221">
    <property type="entry name" value="Amidase_fungi"/>
    <property type="match status" value="1"/>
</dbReference>
<evidence type="ECO:0000313" key="2">
    <source>
        <dbReference type="EMBL" id="CAH2043204.1"/>
    </source>
</evidence>
<feature type="non-terminal residue" evidence="2">
    <location>
        <position position="1"/>
    </location>
</feature>
<dbReference type="InterPro" id="IPR052739">
    <property type="entry name" value="FAAH2"/>
</dbReference>
<dbReference type="SUPFAM" id="SSF75304">
    <property type="entry name" value="Amidase signature (AS) enzymes"/>
    <property type="match status" value="1"/>
</dbReference>
<name>A0ABN8I202_9NEOP</name>
<accession>A0ABN8I202</accession>
<dbReference type="Pfam" id="PF01425">
    <property type="entry name" value="Amidase"/>
    <property type="match status" value="1"/>
</dbReference>